<evidence type="ECO:0000256" key="4">
    <source>
        <dbReference type="ARBA" id="ARBA00022723"/>
    </source>
</evidence>
<evidence type="ECO:0000256" key="1">
    <source>
        <dbReference type="ARBA" id="ARBA00004141"/>
    </source>
</evidence>
<keyword evidence="5 12" id="KW-1133">Transmembrane helix</keyword>
<keyword evidence="14" id="KW-1185">Reference proteome</keyword>
<keyword evidence="2" id="KW-1003">Cell membrane</keyword>
<dbReference type="GO" id="GO:0006784">
    <property type="term" value="P:heme A biosynthetic process"/>
    <property type="evidence" value="ECO:0007669"/>
    <property type="project" value="InterPro"/>
</dbReference>
<keyword evidence="6" id="KW-0560">Oxidoreductase</keyword>
<evidence type="ECO:0000313" key="13">
    <source>
        <dbReference type="EMBL" id="RFA39530.1"/>
    </source>
</evidence>
<proteinExistence type="predicted"/>
<feature type="transmembrane region" description="Helical" evidence="12">
    <location>
        <begin position="135"/>
        <end position="154"/>
    </location>
</feature>
<evidence type="ECO:0000256" key="8">
    <source>
        <dbReference type="ARBA" id="ARBA00023133"/>
    </source>
</evidence>
<protein>
    <submittedName>
        <fullName evidence="13">Cytochrome B</fullName>
    </submittedName>
</protein>
<comment type="pathway">
    <text evidence="11">Porphyrin-containing compound metabolism.</text>
</comment>
<dbReference type="PANTHER" id="PTHR35457">
    <property type="entry name" value="HEME A SYNTHASE"/>
    <property type="match status" value="1"/>
</dbReference>
<evidence type="ECO:0000256" key="3">
    <source>
        <dbReference type="ARBA" id="ARBA00022692"/>
    </source>
</evidence>
<dbReference type="GO" id="GO:0016491">
    <property type="term" value="F:oxidoreductase activity"/>
    <property type="evidence" value="ECO:0007669"/>
    <property type="project" value="UniProtKB-KW"/>
</dbReference>
<gene>
    <name evidence="13" type="ORF">CAL65_01805</name>
</gene>
<reference evidence="14" key="1">
    <citation type="submission" date="2017-05" db="EMBL/GenBank/DDBJ databases">
        <authorList>
            <person name="Sharma S."/>
            <person name="Sidhu C."/>
            <person name="Pinnaka A.K."/>
        </authorList>
    </citation>
    <scope>NUCLEOTIDE SEQUENCE [LARGE SCALE GENOMIC DNA]</scope>
    <source>
        <strain evidence="14">AK93</strain>
    </source>
</reference>
<comment type="caution">
    <text evidence="13">The sequence shown here is derived from an EMBL/GenBank/DDBJ whole genome shotgun (WGS) entry which is preliminary data.</text>
</comment>
<dbReference type="InterPro" id="IPR050450">
    <property type="entry name" value="COX15/CtaA_HemeA_synthase"/>
</dbReference>
<organism evidence="13 14">
    <name type="scientific">Alkalilimnicola ehrlichii</name>
    <dbReference type="NCBI Taxonomy" id="351052"/>
    <lineage>
        <taxon>Bacteria</taxon>
        <taxon>Pseudomonadati</taxon>
        <taxon>Pseudomonadota</taxon>
        <taxon>Gammaproteobacteria</taxon>
        <taxon>Chromatiales</taxon>
        <taxon>Ectothiorhodospiraceae</taxon>
        <taxon>Alkalilimnicola</taxon>
    </lineage>
</organism>
<evidence type="ECO:0000256" key="6">
    <source>
        <dbReference type="ARBA" id="ARBA00023002"/>
    </source>
</evidence>
<dbReference type="RefSeq" id="WP_116300505.1">
    <property type="nucleotide sequence ID" value="NZ_NFZV01000001.1"/>
</dbReference>
<accession>A0A3E0X3W4</accession>
<comment type="subcellular location">
    <subcellularLocation>
        <location evidence="1">Membrane</location>
        <topology evidence="1">Multi-pass membrane protein</topology>
    </subcellularLocation>
</comment>
<sequence length="339" mass="36926">MAKPWFARLALIAAIFAFCVSVVGAFVRLTDAGLGCPDWPGCYGRLVVPQSEMAITLANEAFPERPVEIAKGWKEMVHRYLAGILGLMIFALSIGALKDRRETGQGVGLPVFLSGLVIFQAILGAWTVTWQLKPVVVMGHLLGGAATISLLWWLAMRENGWFRDTGERIHRRLRAVAVAVTAVVVVQIALGGWTSANYAALACTDFPTCHGQWWPRADFGEAFVLWRGLGVDYEFGILDNPARVAIQLTHRIGAVVTLLAVLGLVAYLLTKVRDRVLRNIGWVLGGLILIQFALGISNVLLSLPLSIAVAHNAFGLLLLVTMVTLLFTLRHRKLDPASA</sequence>
<dbReference type="PANTHER" id="PTHR35457:SF1">
    <property type="entry name" value="HEME A SYNTHASE"/>
    <property type="match status" value="1"/>
</dbReference>
<dbReference type="OrthoDB" id="1447144at2"/>
<dbReference type="Proteomes" id="UP000256763">
    <property type="component" value="Unassembled WGS sequence"/>
</dbReference>
<keyword evidence="7" id="KW-0408">Iron</keyword>
<evidence type="ECO:0000256" key="5">
    <source>
        <dbReference type="ARBA" id="ARBA00022989"/>
    </source>
</evidence>
<feature type="transmembrane region" description="Helical" evidence="12">
    <location>
        <begin position="248"/>
        <end position="269"/>
    </location>
</feature>
<keyword evidence="10" id="KW-1015">Disulfide bond</keyword>
<name>A0A3E0X3W4_9GAMM</name>
<evidence type="ECO:0000256" key="12">
    <source>
        <dbReference type="SAM" id="Phobius"/>
    </source>
</evidence>
<evidence type="ECO:0000256" key="10">
    <source>
        <dbReference type="ARBA" id="ARBA00023157"/>
    </source>
</evidence>
<feature type="transmembrane region" description="Helical" evidence="12">
    <location>
        <begin position="109"/>
        <end position="129"/>
    </location>
</feature>
<evidence type="ECO:0000313" key="14">
    <source>
        <dbReference type="Proteomes" id="UP000256763"/>
    </source>
</evidence>
<keyword evidence="4" id="KW-0479">Metal-binding</keyword>
<keyword evidence="8" id="KW-0350">Heme biosynthesis</keyword>
<feature type="transmembrane region" description="Helical" evidence="12">
    <location>
        <begin position="80"/>
        <end position="97"/>
    </location>
</feature>
<keyword evidence="3 12" id="KW-0812">Transmembrane</keyword>
<evidence type="ECO:0000256" key="11">
    <source>
        <dbReference type="ARBA" id="ARBA00023444"/>
    </source>
</evidence>
<evidence type="ECO:0000256" key="9">
    <source>
        <dbReference type="ARBA" id="ARBA00023136"/>
    </source>
</evidence>
<keyword evidence="9 12" id="KW-0472">Membrane</keyword>
<feature type="transmembrane region" description="Helical" evidence="12">
    <location>
        <begin position="281"/>
        <end position="301"/>
    </location>
</feature>
<dbReference type="GO" id="GO:0046872">
    <property type="term" value="F:metal ion binding"/>
    <property type="evidence" value="ECO:0007669"/>
    <property type="project" value="UniProtKB-KW"/>
</dbReference>
<dbReference type="GO" id="GO:0016020">
    <property type="term" value="C:membrane"/>
    <property type="evidence" value="ECO:0007669"/>
    <property type="project" value="UniProtKB-SubCell"/>
</dbReference>
<feature type="transmembrane region" description="Helical" evidence="12">
    <location>
        <begin position="175"/>
        <end position="196"/>
    </location>
</feature>
<evidence type="ECO:0000256" key="2">
    <source>
        <dbReference type="ARBA" id="ARBA00022475"/>
    </source>
</evidence>
<dbReference type="EMBL" id="NFZW01000001">
    <property type="protein sequence ID" value="RFA39530.1"/>
    <property type="molecule type" value="Genomic_DNA"/>
</dbReference>
<evidence type="ECO:0000256" key="7">
    <source>
        <dbReference type="ARBA" id="ARBA00023004"/>
    </source>
</evidence>
<feature type="transmembrane region" description="Helical" evidence="12">
    <location>
        <begin position="307"/>
        <end position="329"/>
    </location>
</feature>
<dbReference type="Pfam" id="PF02628">
    <property type="entry name" value="COX15-CtaA"/>
    <property type="match status" value="1"/>
</dbReference>
<dbReference type="AlphaFoldDB" id="A0A3E0X3W4"/>
<dbReference type="InterPro" id="IPR003780">
    <property type="entry name" value="COX15/CtaA_fam"/>
</dbReference>